<keyword evidence="1" id="KW-0472">Membrane</keyword>
<dbReference type="Proteomes" id="UP001605036">
    <property type="component" value="Unassembled WGS sequence"/>
</dbReference>
<feature type="transmembrane region" description="Helical" evidence="1">
    <location>
        <begin position="116"/>
        <end position="134"/>
    </location>
</feature>
<evidence type="ECO:0000313" key="3">
    <source>
        <dbReference type="Proteomes" id="UP001605036"/>
    </source>
</evidence>
<evidence type="ECO:0008006" key="4">
    <source>
        <dbReference type="Google" id="ProtNLM"/>
    </source>
</evidence>
<proteinExistence type="predicted"/>
<dbReference type="EMBL" id="JBHFFA010000001">
    <property type="protein sequence ID" value="KAL2653572.1"/>
    <property type="molecule type" value="Genomic_DNA"/>
</dbReference>
<keyword evidence="3" id="KW-1185">Reference proteome</keyword>
<keyword evidence="1" id="KW-0812">Transmembrane</keyword>
<feature type="transmembrane region" description="Helical" evidence="1">
    <location>
        <begin position="146"/>
        <end position="170"/>
    </location>
</feature>
<name>A0ABD1ZRA8_9MARC</name>
<dbReference type="AlphaFoldDB" id="A0ABD1ZRA8"/>
<gene>
    <name evidence="2" type="ORF">R1flu_021700</name>
</gene>
<accession>A0ABD1ZRA8</accession>
<evidence type="ECO:0000256" key="1">
    <source>
        <dbReference type="SAM" id="Phobius"/>
    </source>
</evidence>
<keyword evidence="1" id="KW-1133">Transmembrane helix</keyword>
<reference evidence="2 3" key="1">
    <citation type="submission" date="2024-09" db="EMBL/GenBank/DDBJ databases">
        <title>Chromosome-scale assembly of Riccia fluitans.</title>
        <authorList>
            <person name="Paukszto L."/>
            <person name="Sawicki J."/>
            <person name="Karawczyk K."/>
            <person name="Piernik-Szablinska J."/>
            <person name="Szczecinska M."/>
            <person name="Mazdziarz M."/>
        </authorList>
    </citation>
    <scope>NUCLEOTIDE SEQUENCE [LARGE SCALE GENOMIC DNA]</scope>
    <source>
        <strain evidence="2">Rf_01</strain>
        <tissue evidence="2">Aerial parts of the thallus</tissue>
    </source>
</reference>
<evidence type="ECO:0000313" key="2">
    <source>
        <dbReference type="EMBL" id="KAL2653572.1"/>
    </source>
</evidence>
<comment type="caution">
    <text evidence="2">The sequence shown here is derived from an EMBL/GenBank/DDBJ whole genome shotgun (WGS) entry which is preliminary data.</text>
</comment>
<sequence length="172" mass="20213">MFFGFQFRETLADHFSPLQFGIAMLGGCETIIHGLRATLDLHPDWIVLQVDIQSAFNTVSREALFRELCAAIGSLDQLFPFVHFFYACHSPLYFSHCFREDEVSLLLSESGTGRKILWMALFLLLHIYVLLELWHQSIYYVYFHPWLMILILLDLLRLSCQLFMLSRVIFRQ</sequence>
<organism evidence="2 3">
    <name type="scientific">Riccia fluitans</name>
    <dbReference type="NCBI Taxonomy" id="41844"/>
    <lineage>
        <taxon>Eukaryota</taxon>
        <taxon>Viridiplantae</taxon>
        <taxon>Streptophyta</taxon>
        <taxon>Embryophyta</taxon>
        <taxon>Marchantiophyta</taxon>
        <taxon>Marchantiopsida</taxon>
        <taxon>Marchantiidae</taxon>
        <taxon>Marchantiales</taxon>
        <taxon>Ricciaceae</taxon>
        <taxon>Riccia</taxon>
    </lineage>
</organism>
<protein>
    <recommendedName>
        <fullName evidence="4">Reverse transcriptase domain-containing protein</fullName>
    </recommendedName>
</protein>